<feature type="domain" description="Solute-binding protein family 3/N-terminal" evidence="5">
    <location>
        <begin position="42"/>
        <end position="265"/>
    </location>
</feature>
<dbReference type="PATRIC" id="fig|1423722.3.peg.1557"/>
<name>A0A0R1GYK7_9LACO</name>
<evidence type="ECO:0000256" key="4">
    <source>
        <dbReference type="SAM" id="SignalP"/>
    </source>
</evidence>
<dbReference type="AlphaFoldDB" id="A0A0R1GYK7"/>
<dbReference type="Gene3D" id="3.40.190.10">
    <property type="entry name" value="Periplasmic binding protein-like II"/>
    <property type="match status" value="2"/>
</dbReference>
<dbReference type="InterPro" id="IPR001320">
    <property type="entry name" value="Iontro_rcpt_C"/>
</dbReference>
<dbReference type="Proteomes" id="UP000050909">
    <property type="component" value="Unassembled WGS sequence"/>
</dbReference>
<dbReference type="PANTHER" id="PTHR30085:SF6">
    <property type="entry name" value="ABC TRANSPORTER GLUTAMINE-BINDING PROTEIN GLNH"/>
    <property type="match status" value="1"/>
</dbReference>
<feature type="chain" id="PRO_5006404820" evidence="4">
    <location>
        <begin position="30"/>
        <end position="274"/>
    </location>
</feature>
<dbReference type="PROSITE" id="PS51257">
    <property type="entry name" value="PROKAR_LIPOPROTEIN"/>
    <property type="match status" value="1"/>
</dbReference>
<reference evidence="7 8" key="1">
    <citation type="journal article" date="2015" name="Genome Announc.">
        <title>Expanding the biotechnology potential of lactobacilli through comparative genomics of 213 strains and associated genera.</title>
        <authorList>
            <person name="Sun Z."/>
            <person name="Harris H.M."/>
            <person name="McCann A."/>
            <person name="Guo C."/>
            <person name="Argimon S."/>
            <person name="Zhang W."/>
            <person name="Yang X."/>
            <person name="Jeffery I.B."/>
            <person name="Cooney J.C."/>
            <person name="Kagawa T.F."/>
            <person name="Liu W."/>
            <person name="Song Y."/>
            <person name="Salvetti E."/>
            <person name="Wrobel A."/>
            <person name="Rasinkangas P."/>
            <person name="Parkhill J."/>
            <person name="Rea M.C."/>
            <person name="O'Sullivan O."/>
            <person name="Ritari J."/>
            <person name="Douillard F.P."/>
            <person name="Paul Ross R."/>
            <person name="Yang R."/>
            <person name="Briner A.E."/>
            <person name="Felis G.E."/>
            <person name="de Vos W.M."/>
            <person name="Barrangou R."/>
            <person name="Klaenhammer T.R."/>
            <person name="Caufield P.W."/>
            <person name="Cui Y."/>
            <person name="Zhang H."/>
            <person name="O'Toole P.W."/>
        </authorList>
    </citation>
    <scope>NUCLEOTIDE SEQUENCE [LARGE SCALE GENOMIC DNA]</scope>
    <source>
        <strain evidence="7 8">DSM 20534</strain>
    </source>
</reference>
<dbReference type="GO" id="GO:0006865">
    <property type="term" value="P:amino acid transport"/>
    <property type="evidence" value="ECO:0007669"/>
    <property type="project" value="TreeGrafter"/>
</dbReference>
<keyword evidence="3 4" id="KW-0732">Signal</keyword>
<dbReference type="SMART" id="SM00079">
    <property type="entry name" value="PBPe"/>
    <property type="match status" value="1"/>
</dbReference>
<dbReference type="RefSeq" id="WP_056947105.1">
    <property type="nucleotide sequence ID" value="NZ_AZCV01000008.1"/>
</dbReference>
<keyword evidence="8" id="KW-1185">Reference proteome</keyword>
<feature type="domain" description="Ionotropic glutamate receptor C-terminal" evidence="6">
    <location>
        <begin position="50"/>
        <end position="264"/>
    </location>
</feature>
<dbReference type="SUPFAM" id="SSF53850">
    <property type="entry name" value="Periplasmic binding protein-like II"/>
    <property type="match status" value="1"/>
</dbReference>
<sequence length="274" mass="30134">MKKKHFFIALMGILALAFLTTACSGQSVASRNIVQQVKKTKKITWGVKSDLRLVGILSIKDNQLEGFEVDLAKKLSTEIFGKDVQVNFVPVTSNTRMALLKNGNIDALVATMTITPDRQKVVDFSQPYFKAGQTIMVKRDSKIKSVTDLKQGTKVIGLQGSNSVQNIKKVAPFTKILQLPDAAQAFSALQSGQADAMTSDNVMLYGLLSDNQNYRLAGKNFTVEDYGIAVNKGQRPLLKKINRALAEMKADGTYNQLLLKWFGQIPGFKVGDVQ</sequence>
<evidence type="ECO:0000313" key="7">
    <source>
        <dbReference type="EMBL" id="KRK37027.1"/>
    </source>
</evidence>
<dbReference type="InterPro" id="IPR001638">
    <property type="entry name" value="Solute-binding_3/MltF_N"/>
</dbReference>
<dbReference type="SMART" id="SM00062">
    <property type="entry name" value="PBPb"/>
    <property type="match status" value="1"/>
</dbReference>
<dbReference type="GO" id="GO:0030288">
    <property type="term" value="C:outer membrane-bounded periplasmic space"/>
    <property type="evidence" value="ECO:0007669"/>
    <property type="project" value="TreeGrafter"/>
</dbReference>
<dbReference type="GO" id="GO:0005576">
    <property type="term" value="C:extracellular region"/>
    <property type="evidence" value="ECO:0007669"/>
    <property type="project" value="TreeGrafter"/>
</dbReference>
<dbReference type="GO" id="GO:0015276">
    <property type="term" value="F:ligand-gated monoatomic ion channel activity"/>
    <property type="evidence" value="ECO:0007669"/>
    <property type="project" value="InterPro"/>
</dbReference>
<evidence type="ECO:0000256" key="2">
    <source>
        <dbReference type="ARBA" id="ARBA00022448"/>
    </source>
</evidence>
<evidence type="ECO:0000259" key="6">
    <source>
        <dbReference type="SMART" id="SM00079"/>
    </source>
</evidence>
<evidence type="ECO:0000313" key="8">
    <source>
        <dbReference type="Proteomes" id="UP000050909"/>
    </source>
</evidence>
<comment type="similarity">
    <text evidence="1">Belongs to the bacterial solute-binding protein 3 family.</text>
</comment>
<evidence type="ECO:0000259" key="5">
    <source>
        <dbReference type="SMART" id="SM00062"/>
    </source>
</evidence>
<dbReference type="Pfam" id="PF00497">
    <property type="entry name" value="SBP_bac_3"/>
    <property type="match status" value="1"/>
</dbReference>
<organism evidence="7 8">
    <name type="scientific">Amylolactobacillus amylotrophicus DSM 20534</name>
    <dbReference type="NCBI Taxonomy" id="1423722"/>
    <lineage>
        <taxon>Bacteria</taxon>
        <taxon>Bacillati</taxon>
        <taxon>Bacillota</taxon>
        <taxon>Bacilli</taxon>
        <taxon>Lactobacillales</taxon>
        <taxon>Lactobacillaceae</taxon>
        <taxon>Amylolactobacillus</taxon>
    </lineage>
</organism>
<evidence type="ECO:0000256" key="3">
    <source>
        <dbReference type="ARBA" id="ARBA00022729"/>
    </source>
</evidence>
<protein>
    <submittedName>
        <fullName evidence="7">Glutamine ABC transporter, substrate binding protein</fullName>
    </submittedName>
</protein>
<comment type="caution">
    <text evidence="7">The sequence shown here is derived from an EMBL/GenBank/DDBJ whole genome shotgun (WGS) entry which is preliminary data.</text>
</comment>
<accession>A0A0R1GYK7</accession>
<dbReference type="PANTHER" id="PTHR30085">
    <property type="entry name" value="AMINO ACID ABC TRANSPORTER PERMEASE"/>
    <property type="match status" value="1"/>
</dbReference>
<gene>
    <name evidence="7" type="ORF">FC62_GL001531</name>
</gene>
<dbReference type="InterPro" id="IPR051455">
    <property type="entry name" value="Bact_solute-bind_prot3"/>
</dbReference>
<feature type="signal peptide" evidence="4">
    <location>
        <begin position="1"/>
        <end position="29"/>
    </location>
</feature>
<dbReference type="EMBL" id="AZCV01000008">
    <property type="protein sequence ID" value="KRK37027.1"/>
    <property type="molecule type" value="Genomic_DNA"/>
</dbReference>
<proteinExistence type="inferred from homology"/>
<evidence type="ECO:0000256" key="1">
    <source>
        <dbReference type="ARBA" id="ARBA00010333"/>
    </source>
</evidence>
<dbReference type="GO" id="GO:0016020">
    <property type="term" value="C:membrane"/>
    <property type="evidence" value="ECO:0007669"/>
    <property type="project" value="InterPro"/>
</dbReference>
<keyword evidence="2" id="KW-0813">Transport</keyword>